<feature type="binding site" evidence="7">
    <location>
        <begin position="18"/>
        <end position="25"/>
    </location>
    <ligand>
        <name>GTP</name>
        <dbReference type="ChEBI" id="CHEBI:37565"/>
    </ligand>
</feature>
<dbReference type="InterPro" id="IPR004548">
    <property type="entry name" value="PrfC"/>
</dbReference>
<dbReference type="NCBIfam" id="NF001964">
    <property type="entry name" value="PRK00741.1"/>
    <property type="match status" value="1"/>
</dbReference>
<organism evidence="10 11">
    <name type="scientific">Tahibacter amnicola</name>
    <dbReference type="NCBI Taxonomy" id="2976241"/>
    <lineage>
        <taxon>Bacteria</taxon>
        <taxon>Pseudomonadati</taxon>
        <taxon>Pseudomonadota</taxon>
        <taxon>Gammaproteobacteria</taxon>
        <taxon>Lysobacterales</taxon>
        <taxon>Rhodanobacteraceae</taxon>
        <taxon>Tahibacter</taxon>
    </lineage>
</organism>
<dbReference type="RefSeq" id="WP_261694580.1">
    <property type="nucleotide sequence ID" value="NZ_CP104694.1"/>
</dbReference>
<dbReference type="Gene3D" id="3.30.70.3280">
    <property type="entry name" value="Peptide chain release factor 3, domain III"/>
    <property type="match status" value="1"/>
</dbReference>
<dbReference type="InterPro" id="IPR041732">
    <property type="entry name" value="RF3_GTP-bd"/>
</dbReference>
<dbReference type="InterPro" id="IPR053905">
    <property type="entry name" value="EF-G-like_DII"/>
</dbReference>
<dbReference type="CDD" id="cd03689">
    <property type="entry name" value="RF3_II"/>
    <property type="match status" value="1"/>
</dbReference>
<dbReference type="Proteomes" id="UP001064632">
    <property type="component" value="Chromosome"/>
</dbReference>
<comment type="subcellular location">
    <subcellularLocation>
        <location evidence="1 7">Cytoplasm</location>
    </subcellularLocation>
</comment>
<accession>A0ABY6BES7</accession>
<dbReference type="CDD" id="cd16259">
    <property type="entry name" value="RF3_III"/>
    <property type="match status" value="1"/>
</dbReference>
<reference evidence="10" key="1">
    <citation type="submission" date="2022-09" db="EMBL/GenBank/DDBJ databases">
        <title>Tahibacter sp. nov., isolated from a fresh water.</title>
        <authorList>
            <person name="Baek J.H."/>
            <person name="Lee J.K."/>
            <person name="Kim J.M."/>
            <person name="Jeon C.O."/>
        </authorList>
    </citation>
    <scope>NUCLEOTIDE SEQUENCE</scope>
    <source>
        <strain evidence="10">W38</strain>
    </source>
</reference>
<dbReference type="CDD" id="cd04169">
    <property type="entry name" value="RF3"/>
    <property type="match status" value="1"/>
</dbReference>
<evidence type="ECO:0000313" key="10">
    <source>
        <dbReference type="EMBL" id="UXI67610.1"/>
    </source>
</evidence>
<evidence type="ECO:0000256" key="6">
    <source>
        <dbReference type="ARBA" id="ARBA00023134"/>
    </source>
</evidence>
<dbReference type="EMBL" id="CP104694">
    <property type="protein sequence ID" value="UXI67610.1"/>
    <property type="molecule type" value="Genomic_DNA"/>
</dbReference>
<dbReference type="SUPFAM" id="SSF50447">
    <property type="entry name" value="Translation proteins"/>
    <property type="match status" value="1"/>
</dbReference>
<dbReference type="PROSITE" id="PS00301">
    <property type="entry name" value="G_TR_1"/>
    <property type="match status" value="1"/>
</dbReference>
<evidence type="ECO:0000313" key="11">
    <source>
        <dbReference type="Proteomes" id="UP001064632"/>
    </source>
</evidence>
<comment type="similarity">
    <text evidence="2 7">Belongs to the TRAFAC class translation factor GTPase superfamily. Classic translation factor GTPase family. PrfC subfamily.</text>
</comment>
<dbReference type="InterPro" id="IPR005225">
    <property type="entry name" value="Small_GTP-bd"/>
</dbReference>
<dbReference type="InterPro" id="IPR027417">
    <property type="entry name" value="P-loop_NTPase"/>
</dbReference>
<keyword evidence="6 7" id="KW-0342">GTP-binding</keyword>
<keyword evidence="3 7" id="KW-0963">Cytoplasm</keyword>
<gene>
    <name evidence="7" type="primary">prfC</name>
    <name evidence="10" type="ORF">N4264_23190</name>
</gene>
<keyword evidence="4 7" id="KW-0547">Nucleotide-binding</keyword>
<dbReference type="NCBIfam" id="TIGR00503">
    <property type="entry name" value="prfC"/>
    <property type="match status" value="1"/>
</dbReference>
<dbReference type="PANTHER" id="PTHR43556:SF2">
    <property type="entry name" value="PEPTIDE CHAIN RELEASE FACTOR RF3"/>
    <property type="match status" value="1"/>
</dbReference>
<dbReference type="PANTHER" id="PTHR43556">
    <property type="entry name" value="PEPTIDE CHAIN RELEASE FACTOR RF3"/>
    <property type="match status" value="1"/>
</dbReference>
<keyword evidence="11" id="KW-1185">Reference proteome</keyword>
<sequence>MSEHLSQTRRRRTFAIISHPDAGKTTLTEKLLLFGGAIQMAGSVKSRKAAKHATSDWMALEKERGISVTSSVMQFPYEGHIVNLLDTPGHADFSEDTYRVLTAVDSALMVIDCAKGVEERTIKLMDVCRLRDTPIMSFINKLDREGRSPIELLDEVESVLKIQCAPITWPIGMGSRLKGVYHLISGEVHLYEQGRNFTRQDSTIFASLDDPELQARIGSDMLRELRDELELVEGASHPFDKDEYLAGRQAPVFFGSAVNNFGVQPLLDFFVEHAPAPKPRSTLTREVDAVEPKMTGFVFKIQANMDPMHRDRVAFMRVCSGRFEAGMKAFHVRSGKEMKLANALTFMASDREIVSEAYPGDVIGIHNHGTISIGDTFSEGEALSFTGIPNFAPELFRRARLRDPLKMKQLQKGLAQLSEEGATQFFRPIMSNDLILGAVGVLQFDVVAYRLKDEYGVDCTFEQITVSTARWVHAKDAKKLEEFRDKAAMNLAIDAAGELVYLAPSRVNLQLTEERWPDIRFAATREHASAIEV</sequence>
<feature type="binding site" evidence="7">
    <location>
        <begin position="140"/>
        <end position="143"/>
    </location>
    <ligand>
        <name>GTP</name>
        <dbReference type="ChEBI" id="CHEBI:37565"/>
    </ligand>
</feature>
<protein>
    <recommendedName>
        <fullName evidence="7 8">Peptide chain release factor 3</fullName>
        <shortName evidence="7">RF-3</shortName>
    </recommendedName>
</protein>
<dbReference type="InterPro" id="IPR009000">
    <property type="entry name" value="Transl_B-barrel_sf"/>
</dbReference>
<comment type="function">
    <text evidence="7">Increases the formation of ribosomal termination complexes and stimulates activities of RF-1 and RF-2. It binds guanine nucleotides and has strong preference for UGA stop codons. It may interact directly with the ribosome. The stimulation of RF-1 and RF-2 is significantly reduced by GTP and GDP, but not by GMP.</text>
</comment>
<dbReference type="Pfam" id="PF16658">
    <property type="entry name" value="RF3_C"/>
    <property type="match status" value="1"/>
</dbReference>
<dbReference type="InterPro" id="IPR000795">
    <property type="entry name" value="T_Tr_GTP-bd_dom"/>
</dbReference>
<name>A0ABY6BES7_9GAMM</name>
<dbReference type="Pfam" id="PF22042">
    <property type="entry name" value="EF-G_D2"/>
    <property type="match status" value="1"/>
</dbReference>
<dbReference type="Gene3D" id="3.40.50.300">
    <property type="entry name" value="P-loop containing nucleotide triphosphate hydrolases"/>
    <property type="match status" value="2"/>
</dbReference>
<keyword evidence="5 7" id="KW-0648">Protein biosynthesis</keyword>
<dbReference type="SUPFAM" id="SSF52540">
    <property type="entry name" value="P-loop containing nucleoside triphosphate hydrolases"/>
    <property type="match status" value="1"/>
</dbReference>
<evidence type="ECO:0000256" key="8">
    <source>
        <dbReference type="NCBIfam" id="TIGR00503"/>
    </source>
</evidence>
<evidence type="ECO:0000256" key="1">
    <source>
        <dbReference type="ARBA" id="ARBA00004496"/>
    </source>
</evidence>
<evidence type="ECO:0000256" key="7">
    <source>
        <dbReference type="HAMAP-Rule" id="MF_00072"/>
    </source>
</evidence>
<dbReference type="PRINTS" id="PR00315">
    <property type="entry name" value="ELONGATNFCT"/>
</dbReference>
<evidence type="ECO:0000256" key="2">
    <source>
        <dbReference type="ARBA" id="ARBA00009978"/>
    </source>
</evidence>
<dbReference type="HAMAP" id="MF_00072">
    <property type="entry name" value="Rel_fac_3"/>
    <property type="match status" value="1"/>
</dbReference>
<dbReference type="InterPro" id="IPR032090">
    <property type="entry name" value="RF3_C"/>
</dbReference>
<feature type="binding site" evidence="7">
    <location>
        <begin position="86"/>
        <end position="90"/>
    </location>
    <ligand>
        <name>GTP</name>
        <dbReference type="ChEBI" id="CHEBI:37565"/>
    </ligand>
</feature>
<dbReference type="NCBIfam" id="TIGR00231">
    <property type="entry name" value="small_GTP"/>
    <property type="match status" value="1"/>
</dbReference>
<dbReference type="InterPro" id="IPR031157">
    <property type="entry name" value="G_TR_CS"/>
</dbReference>
<dbReference type="SUPFAM" id="SSF54980">
    <property type="entry name" value="EF-G C-terminal domain-like"/>
    <property type="match status" value="1"/>
</dbReference>
<dbReference type="InterPro" id="IPR035647">
    <property type="entry name" value="EFG_III/V"/>
</dbReference>
<dbReference type="PROSITE" id="PS51722">
    <property type="entry name" value="G_TR_2"/>
    <property type="match status" value="1"/>
</dbReference>
<dbReference type="InterPro" id="IPR038467">
    <property type="entry name" value="RF3_dom_3_sf"/>
</dbReference>
<evidence type="ECO:0000259" key="9">
    <source>
        <dbReference type="PROSITE" id="PS51722"/>
    </source>
</evidence>
<feature type="domain" description="Tr-type G" evidence="9">
    <location>
        <begin position="9"/>
        <end position="278"/>
    </location>
</feature>
<evidence type="ECO:0000256" key="3">
    <source>
        <dbReference type="ARBA" id="ARBA00022490"/>
    </source>
</evidence>
<dbReference type="Pfam" id="PF00009">
    <property type="entry name" value="GTP_EFTU"/>
    <property type="match status" value="1"/>
</dbReference>
<evidence type="ECO:0000256" key="5">
    <source>
        <dbReference type="ARBA" id="ARBA00022917"/>
    </source>
</evidence>
<evidence type="ECO:0000256" key="4">
    <source>
        <dbReference type="ARBA" id="ARBA00022741"/>
    </source>
</evidence>
<proteinExistence type="inferred from homology"/>